<keyword evidence="3" id="KW-1185">Reference proteome</keyword>
<dbReference type="EMBL" id="CAAALY010291922">
    <property type="protein sequence ID" value="VEL44214.1"/>
    <property type="molecule type" value="Genomic_DNA"/>
</dbReference>
<dbReference type="AlphaFoldDB" id="A0A3S5BDZ5"/>
<protein>
    <submittedName>
        <fullName evidence="2">Uncharacterized protein</fullName>
    </submittedName>
</protein>
<keyword evidence="1" id="KW-0175">Coiled coil</keyword>
<sequence length="66" mass="7317">MRATELVAVAGQLDEMRCRCAGQEENIARLTDEVTRLRKANQLMHAKVDSVVEKLYTEVTSRPGGA</sequence>
<comment type="caution">
    <text evidence="2">The sequence shown here is derived from an EMBL/GenBank/DDBJ whole genome shotgun (WGS) entry which is preliminary data.</text>
</comment>
<reference evidence="2" key="1">
    <citation type="submission" date="2018-11" db="EMBL/GenBank/DDBJ databases">
        <authorList>
            <consortium name="Pathogen Informatics"/>
        </authorList>
    </citation>
    <scope>NUCLEOTIDE SEQUENCE</scope>
</reference>
<evidence type="ECO:0000313" key="2">
    <source>
        <dbReference type="EMBL" id="VEL44214.1"/>
    </source>
</evidence>
<organism evidence="2 3">
    <name type="scientific">Protopolystoma xenopodis</name>
    <dbReference type="NCBI Taxonomy" id="117903"/>
    <lineage>
        <taxon>Eukaryota</taxon>
        <taxon>Metazoa</taxon>
        <taxon>Spiralia</taxon>
        <taxon>Lophotrochozoa</taxon>
        <taxon>Platyhelminthes</taxon>
        <taxon>Monogenea</taxon>
        <taxon>Polyopisthocotylea</taxon>
        <taxon>Polystomatidea</taxon>
        <taxon>Polystomatidae</taxon>
        <taxon>Protopolystoma</taxon>
    </lineage>
</organism>
<name>A0A3S5BDZ5_9PLAT</name>
<gene>
    <name evidence="2" type="ORF">PXEA_LOCUS37654</name>
</gene>
<evidence type="ECO:0000256" key="1">
    <source>
        <dbReference type="SAM" id="Coils"/>
    </source>
</evidence>
<feature type="coiled-coil region" evidence="1">
    <location>
        <begin position="13"/>
        <end position="40"/>
    </location>
</feature>
<feature type="non-terminal residue" evidence="2">
    <location>
        <position position="66"/>
    </location>
</feature>
<evidence type="ECO:0000313" key="3">
    <source>
        <dbReference type="Proteomes" id="UP000784294"/>
    </source>
</evidence>
<proteinExistence type="predicted"/>
<dbReference type="Proteomes" id="UP000784294">
    <property type="component" value="Unassembled WGS sequence"/>
</dbReference>
<accession>A0A3S5BDZ5</accession>